<dbReference type="SUPFAM" id="SSF46689">
    <property type="entry name" value="Homeodomain-like"/>
    <property type="match status" value="1"/>
</dbReference>
<dbReference type="InterPro" id="IPR036388">
    <property type="entry name" value="WH-like_DNA-bd_sf"/>
</dbReference>
<dbReference type="KEGG" id="erx:ATZ35_14780"/>
<accession>A0A0U2XM93</accession>
<dbReference type="Proteomes" id="UP000067523">
    <property type="component" value="Chromosome"/>
</dbReference>
<dbReference type="InterPro" id="IPR000281">
    <property type="entry name" value="HTH_RpiR"/>
</dbReference>
<dbReference type="GO" id="GO:0003700">
    <property type="term" value="F:DNA-binding transcription factor activity"/>
    <property type="evidence" value="ECO:0007669"/>
    <property type="project" value="InterPro"/>
</dbReference>
<keyword evidence="1" id="KW-0805">Transcription regulation</keyword>
<dbReference type="PANTHER" id="PTHR30514">
    <property type="entry name" value="GLUCOKINASE"/>
    <property type="match status" value="1"/>
</dbReference>
<gene>
    <name evidence="5" type="ORF">ATZ35_14780</name>
</gene>
<evidence type="ECO:0000313" key="6">
    <source>
        <dbReference type="Proteomes" id="UP000067523"/>
    </source>
</evidence>
<dbReference type="Gene3D" id="3.40.50.10490">
    <property type="entry name" value="Glucose-6-phosphate isomerase like protein, domain 1"/>
    <property type="match status" value="1"/>
</dbReference>
<keyword evidence="3" id="KW-0804">Transcription</keyword>
<sequence length="283" mass="32596">MNLIVKLKKLERLTTSEQALVDYILDYPGKVIHFSPKELAEHSFVSISTIYRLINKLDLDGLNDLKLALVNDLNEHMTDQIIDIDYPISAEDNHYAMTKKLKTVYEQTLQSTIDINNVEMIASTNLLLKKAKFIDIYASSANIYFAQNFQFQMLEIGKRINVPIDDYTQNLSAANSTSDHLAIVVSYEGRGSSIKKIIDILQKNNSQILLITSQNSTLLKEKVDGILLFSSMENHYNKISSFSTRMSLMYLFDRLYLSFFNQDYEKNLAYKLENYQKMNPNLI</sequence>
<dbReference type="CDD" id="cd05013">
    <property type="entry name" value="SIS_RpiR"/>
    <property type="match status" value="1"/>
</dbReference>
<dbReference type="RefSeq" id="WP_208927927.1">
    <property type="nucleotide sequence ID" value="NZ_CP013655.1"/>
</dbReference>
<keyword evidence="2" id="KW-0238">DNA-binding</keyword>
<evidence type="ECO:0000313" key="5">
    <source>
        <dbReference type="EMBL" id="ALS38365.1"/>
    </source>
</evidence>
<dbReference type="STRING" id="118060.ATZ35_14780"/>
<dbReference type="SUPFAM" id="SSF53697">
    <property type="entry name" value="SIS domain"/>
    <property type="match status" value="1"/>
</dbReference>
<dbReference type="InterPro" id="IPR001347">
    <property type="entry name" value="SIS_dom"/>
</dbReference>
<dbReference type="InterPro" id="IPR047640">
    <property type="entry name" value="RpiR-like"/>
</dbReference>
<dbReference type="InterPro" id="IPR035472">
    <property type="entry name" value="RpiR-like_SIS"/>
</dbReference>
<protein>
    <submittedName>
        <fullName evidence="5">RpiR family transcriptional regulator</fullName>
    </submittedName>
</protein>
<dbReference type="Pfam" id="PF01418">
    <property type="entry name" value="HTH_6"/>
    <property type="match status" value="1"/>
</dbReference>
<dbReference type="GO" id="GO:0003677">
    <property type="term" value="F:DNA binding"/>
    <property type="evidence" value="ECO:0007669"/>
    <property type="project" value="UniProtKB-KW"/>
</dbReference>
<feature type="domain" description="HTH rpiR-type" evidence="4">
    <location>
        <begin position="1"/>
        <end position="76"/>
    </location>
</feature>
<keyword evidence="6" id="KW-1185">Reference proteome</keyword>
<evidence type="ECO:0000259" key="4">
    <source>
        <dbReference type="PROSITE" id="PS51071"/>
    </source>
</evidence>
<organism evidence="5 6">
    <name type="scientific">Enterococcus rotai</name>
    <dbReference type="NCBI Taxonomy" id="118060"/>
    <lineage>
        <taxon>Bacteria</taxon>
        <taxon>Bacillati</taxon>
        <taxon>Bacillota</taxon>
        <taxon>Bacilli</taxon>
        <taxon>Lactobacillales</taxon>
        <taxon>Enterococcaceae</taxon>
        <taxon>Enterococcus</taxon>
    </lineage>
</organism>
<dbReference type="InterPro" id="IPR046348">
    <property type="entry name" value="SIS_dom_sf"/>
</dbReference>
<evidence type="ECO:0000256" key="3">
    <source>
        <dbReference type="ARBA" id="ARBA00023163"/>
    </source>
</evidence>
<evidence type="ECO:0000256" key="2">
    <source>
        <dbReference type="ARBA" id="ARBA00023125"/>
    </source>
</evidence>
<dbReference type="InterPro" id="IPR009057">
    <property type="entry name" value="Homeodomain-like_sf"/>
</dbReference>
<dbReference type="Pfam" id="PF01380">
    <property type="entry name" value="SIS"/>
    <property type="match status" value="1"/>
</dbReference>
<dbReference type="Gene3D" id="1.10.10.10">
    <property type="entry name" value="Winged helix-like DNA-binding domain superfamily/Winged helix DNA-binding domain"/>
    <property type="match status" value="1"/>
</dbReference>
<dbReference type="AlphaFoldDB" id="A0A0U2XM93"/>
<evidence type="ECO:0000256" key="1">
    <source>
        <dbReference type="ARBA" id="ARBA00023015"/>
    </source>
</evidence>
<reference evidence="6" key="1">
    <citation type="submission" date="2015-12" db="EMBL/GenBank/DDBJ databases">
        <authorList>
            <person name="Lauer A."/>
            <person name="Humrighouse B."/>
            <person name="Loparev V."/>
            <person name="Shewmaker P.L."/>
            <person name="Whitney A.M."/>
            <person name="McLaughlin R.W."/>
        </authorList>
    </citation>
    <scope>NUCLEOTIDE SEQUENCE [LARGE SCALE GENOMIC DNA]</scope>
    <source>
        <strain evidence="6">LMG 26678</strain>
    </source>
</reference>
<dbReference type="GO" id="GO:0097367">
    <property type="term" value="F:carbohydrate derivative binding"/>
    <property type="evidence" value="ECO:0007669"/>
    <property type="project" value="InterPro"/>
</dbReference>
<dbReference type="PROSITE" id="PS51071">
    <property type="entry name" value="HTH_RPIR"/>
    <property type="match status" value="1"/>
</dbReference>
<dbReference type="GO" id="GO:1901135">
    <property type="term" value="P:carbohydrate derivative metabolic process"/>
    <property type="evidence" value="ECO:0007669"/>
    <property type="project" value="InterPro"/>
</dbReference>
<name>A0A0U2XM93_9ENTE</name>
<proteinExistence type="predicted"/>
<dbReference type="PANTHER" id="PTHR30514:SF10">
    <property type="entry name" value="MURR_RPIR FAMILY TRANSCRIPTIONAL REGULATOR"/>
    <property type="match status" value="1"/>
</dbReference>
<dbReference type="EMBL" id="CP013655">
    <property type="protein sequence ID" value="ALS38365.1"/>
    <property type="molecule type" value="Genomic_DNA"/>
</dbReference>